<evidence type="ECO:0008006" key="4">
    <source>
        <dbReference type="Google" id="ProtNLM"/>
    </source>
</evidence>
<dbReference type="Gene3D" id="3.30.70.1820">
    <property type="entry name" value="L1 transposable element, RRM domain"/>
    <property type="match status" value="1"/>
</dbReference>
<accession>A0A803K9Z1</accession>
<feature type="compositionally biased region" description="Basic residues" evidence="2">
    <location>
        <begin position="1"/>
        <end position="10"/>
    </location>
</feature>
<dbReference type="FunFam" id="3.30.70.1820:FF:000002">
    <property type="entry name" value="LINE-1 retrotransposable element ORF1 protein"/>
    <property type="match status" value="1"/>
</dbReference>
<dbReference type="GeneTree" id="ENSGT01070000254998"/>
<proteinExistence type="inferred from homology"/>
<feature type="region of interest" description="Disordered" evidence="2">
    <location>
        <begin position="1"/>
        <end position="42"/>
    </location>
</feature>
<dbReference type="Ensembl" id="ENSXETT00000106045">
    <property type="protein sequence ID" value="ENSXETP00000117233"/>
    <property type="gene ID" value="ENSXETG00000046918"/>
</dbReference>
<protein>
    <recommendedName>
        <fullName evidence="4">L1 transposable element RRM domain-containing protein</fullName>
    </recommendedName>
</protein>
<evidence type="ECO:0000313" key="3">
    <source>
        <dbReference type="Ensembl" id="ENSXETP00000117233"/>
    </source>
</evidence>
<sequence>QLHGSRRNNRWPRSEKKQTLPQKDQDGGQSEEQIDSEEADPITKQDLQLLFSNIEKMVKAEHTKTTKELTTEITSLGTRVRDLEKRLDDITDYTHQVDKDITTLYAQIEQIQYAQEDAENRSRRNNIRLHGIPETATDLEPLLTDMFQGLLPDTPPERLEMDRAHRALRPKPSPEERPRDVIVRMHFYRVKAAILEAVRPTGEVEIEGHKIALYPDIAPSTLARRREFKPLTELLRQHKITYRWGYPFSLQASHQNRTITIRNLKDRERFLRSLLTTTVLQRHLSGKSP</sequence>
<dbReference type="PANTHER" id="PTHR11505">
    <property type="entry name" value="L1 TRANSPOSABLE ELEMENT-RELATED"/>
    <property type="match status" value="1"/>
</dbReference>
<dbReference type="InterPro" id="IPR004244">
    <property type="entry name" value="Transposase_22"/>
</dbReference>
<dbReference type="InParanoid" id="A0A803K9Z1"/>
<dbReference type="FunCoup" id="A0A803K9Z1">
    <property type="interactions" value="275"/>
</dbReference>
<evidence type="ECO:0000256" key="2">
    <source>
        <dbReference type="SAM" id="MobiDB-lite"/>
    </source>
</evidence>
<feature type="compositionally biased region" description="Basic and acidic residues" evidence="2">
    <location>
        <begin position="12"/>
        <end position="26"/>
    </location>
</feature>
<name>A0A803K9Z1_XENTR</name>
<reference evidence="3" key="2">
    <citation type="submission" date="2021-03" db="UniProtKB">
        <authorList>
            <consortium name="Ensembl"/>
        </authorList>
    </citation>
    <scope>IDENTIFICATION</scope>
</reference>
<dbReference type="AlphaFoldDB" id="A0A803K9Z1"/>
<evidence type="ECO:0000256" key="1">
    <source>
        <dbReference type="ARBA" id="ARBA00061640"/>
    </source>
</evidence>
<reference evidence="3" key="1">
    <citation type="journal article" date="2010" name="Science">
        <title>The genome of the Western clawed frog Xenopus tropicalis.</title>
        <authorList>
            <person name="Hellsten U."/>
            <person name="Harland R.M."/>
            <person name="Gilchrist M.J."/>
            <person name="Hendrix D."/>
            <person name="Jurka J."/>
            <person name="Kapitonov V."/>
            <person name="Ovcharenko I."/>
            <person name="Putnam N.H."/>
            <person name="Shu S."/>
            <person name="Taher L."/>
            <person name="Blitz I.L."/>
            <person name="Blumberg B."/>
            <person name="Dichmann D.S."/>
            <person name="Dubchak I."/>
            <person name="Amaya E."/>
            <person name="Detter J.C."/>
            <person name="Fletcher R."/>
            <person name="Gerhard D.S."/>
            <person name="Goodstein D."/>
            <person name="Graves T."/>
            <person name="Grigoriev I.V."/>
            <person name="Grimwood J."/>
            <person name="Kawashima T."/>
            <person name="Lindquist E."/>
            <person name="Lucas S.M."/>
            <person name="Mead P.E."/>
            <person name="Mitros T."/>
            <person name="Ogino H."/>
            <person name="Ohta Y."/>
            <person name="Poliakov A.V."/>
            <person name="Pollet N."/>
            <person name="Robert J."/>
            <person name="Salamov A."/>
            <person name="Sater A.K."/>
            <person name="Schmutz J."/>
            <person name="Terry A."/>
            <person name="Vize P.D."/>
            <person name="Warren W.C."/>
            <person name="Wells D."/>
            <person name="Wills A."/>
            <person name="Wilson R.K."/>
            <person name="Zimmerman L.B."/>
            <person name="Zorn A.M."/>
            <person name="Grainger R."/>
            <person name="Grammer T."/>
            <person name="Khokha M.K."/>
            <person name="Richardson P.M."/>
            <person name="Rokhsar D.S."/>
        </authorList>
    </citation>
    <scope>NUCLEOTIDE SEQUENCE [LARGE SCALE GENOMIC DNA]</scope>
    <source>
        <strain evidence="3">Nigerian</strain>
    </source>
</reference>
<comment type="similarity">
    <text evidence="1">Belongs to the transposase 22 family.</text>
</comment>
<organism evidence="3">
    <name type="scientific">Xenopus tropicalis</name>
    <name type="common">Western clawed frog</name>
    <name type="synonym">Silurana tropicalis</name>
    <dbReference type="NCBI Taxonomy" id="8364"/>
    <lineage>
        <taxon>Eukaryota</taxon>
        <taxon>Metazoa</taxon>
        <taxon>Chordata</taxon>
        <taxon>Craniata</taxon>
        <taxon>Vertebrata</taxon>
        <taxon>Euteleostomi</taxon>
        <taxon>Amphibia</taxon>
        <taxon>Batrachia</taxon>
        <taxon>Anura</taxon>
        <taxon>Pipoidea</taxon>
        <taxon>Pipidae</taxon>
        <taxon>Xenopodinae</taxon>
        <taxon>Xenopus</taxon>
        <taxon>Silurana</taxon>
    </lineage>
</organism>